<gene>
    <name evidence="1" type="ORF">I6E12_09315</name>
</gene>
<dbReference type="EMBL" id="JADYTN010000021">
    <property type="protein sequence ID" value="MCF2564309.1"/>
    <property type="molecule type" value="Genomic_DNA"/>
</dbReference>
<accession>A0ABS9CGW1</accession>
<protein>
    <submittedName>
        <fullName evidence="1">Uncharacterized protein</fullName>
    </submittedName>
</protein>
<evidence type="ECO:0000313" key="2">
    <source>
        <dbReference type="Proteomes" id="UP001200470"/>
    </source>
</evidence>
<organism evidence="1 2">
    <name type="scientific">Xylanibacter brevis</name>
    <dbReference type="NCBI Taxonomy" id="83231"/>
    <lineage>
        <taxon>Bacteria</taxon>
        <taxon>Pseudomonadati</taxon>
        <taxon>Bacteroidota</taxon>
        <taxon>Bacteroidia</taxon>
        <taxon>Bacteroidales</taxon>
        <taxon>Prevotellaceae</taxon>
        <taxon>Xylanibacter</taxon>
    </lineage>
</organism>
<dbReference type="RefSeq" id="WP_301638375.1">
    <property type="nucleotide sequence ID" value="NZ_JADYTN010000021.1"/>
</dbReference>
<proteinExistence type="predicted"/>
<evidence type="ECO:0000313" key="1">
    <source>
        <dbReference type="EMBL" id="MCF2564309.1"/>
    </source>
</evidence>
<reference evidence="1 2" key="1">
    <citation type="submission" date="2020-12" db="EMBL/GenBank/DDBJ databases">
        <title>Whole genome sequences of gut porcine anaerobes.</title>
        <authorList>
            <person name="Kubasova T."/>
            <person name="Jahodarova E."/>
            <person name="Rychlik I."/>
        </authorList>
    </citation>
    <scope>NUCLEOTIDE SEQUENCE [LARGE SCALE GENOMIC DNA]</scope>
    <source>
        <strain evidence="1 2">An925</strain>
    </source>
</reference>
<sequence>MSPVFRRESEYKFKEYPDVWEYIKRLNNSIHMSEFKPNEAAEEQANILIQGTLKKYHRH</sequence>
<name>A0ABS9CGW1_9BACT</name>
<dbReference type="Proteomes" id="UP001200470">
    <property type="component" value="Unassembled WGS sequence"/>
</dbReference>
<keyword evidence="2" id="KW-1185">Reference proteome</keyword>
<comment type="caution">
    <text evidence="1">The sequence shown here is derived from an EMBL/GenBank/DDBJ whole genome shotgun (WGS) entry which is preliminary data.</text>
</comment>